<evidence type="ECO:0000256" key="1">
    <source>
        <dbReference type="ARBA" id="ARBA00004651"/>
    </source>
</evidence>
<dbReference type="InterPro" id="IPR020846">
    <property type="entry name" value="MFS_dom"/>
</dbReference>
<organism evidence="10 11">
    <name type="scientific">Planctobacterium marinum</name>
    <dbReference type="NCBI Taxonomy" id="1631968"/>
    <lineage>
        <taxon>Bacteria</taxon>
        <taxon>Pseudomonadati</taxon>
        <taxon>Pseudomonadota</taxon>
        <taxon>Gammaproteobacteria</taxon>
        <taxon>Alteromonadales</taxon>
        <taxon>Alteromonadaceae</taxon>
        <taxon>Planctobacterium</taxon>
    </lineage>
</organism>
<dbReference type="EMBL" id="AP027272">
    <property type="protein sequence ID" value="BDX04969.1"/>
    <property type="molecule type" value="Genomic_DNA"/>
</dbReference>
<evidence type="ECO:0000256" key="5">
    <source>
        <dbReference type="ARBA" id="ARBA00022692"/>
    </source>
</evidence>
<evidence type="ECO:0000256" key="8">
    <source>
        <dbReference type="RuleBase" id="RU365088"/>
    </source>
</evidence>
<feature type="transmembrane region" description="Helical" evidence="8">
    <location>
        <begin position="254"/>
        <end position="276"/>
    </location>
</feature>
<feature type="transmembrane region" description="Helical" evidence="8">
    <location>
        <begin position="50"/>
        <end position="72"/>
    </location>
</feature>
<dbReference type="NCBIfam" id="TIGR00710">
    <property type="entry name" value="efflux_Bcr_CflA"/>
    <property type="match status" value="1"/>
</dbReference>
<dbReference type="SUPFAM" id="SSF103473">
    <property type="entry name" value="MFS general substrate transporter"/>
    <property type="match status" value="1"/>
</dbReference>
<keyword evidence="8" id="KW-0997">Cell inner membrane</keyword>
<reference evidence="10" key="1">
    <citation type="submission" date="2023-01" db="EMBL/GenBank/DDBJ databases">
        <title>Complete genome sequence of Planctobacterium marinum strain Dej080120_11.</title>
        <authorList>
            <person name="Ueki S."/>
            <person name="Maruyama F."/>
        </authorList>
    </citation>
    <scope>NUCLEOTIDE SEQUENCE</scope>
    <source>
        <strain evidence="10">Dej080120_11</strain>
    </source>
</reference>
<dbReference type="RefSeq" id="WP_338290869.1">
    <property type="nucleotide sequence ID" value="NZ_AP027272.1"/>
</dbReference>
<dbReference type="GO" id="GO:0042910">
    <property type="term" value="F:xenobiotic transmembrane transporter activity"/>
    <property type="evidence" value="ECO:0007669"/>
    <property type="project" value="InterPro"/>
</dbReference>
<feature type="transmembrane region" description="Helical" evidence="8">
    <location>
        <begin position="309"/>
        <end position="330"/>
    </location>
</feature>
<keyword evidence="4" id="KW-1003">Cell membrane</keyword>
<dbReference type="CDD" id="cd17320">
    <property type="entry name" value="MFS_MdfA_MDR_like"/>
    <property type="match status" value="1"/>
</dbReference>
<dbReference type="GO" id="GO:1990961">
    <property type="term" value="P:xenobiotic detoxification by transmembrane export across the plasma membrane"/>
    <property type="evidence" value="ECO:0007669"/>
    <property type="project" value="InterPro"/>
</dbReference>
<dbReference type="Gene3D" id="1.20.1720.10">
    <property type="entry name" value="Multidrug resistance protein D"/>
    <property type="match status" value="1"/>
</dbReference>
<protein>
    <recommendedName>
        <fullName evidence="8">Bcr/CflA family efflux transporter</fullName>
    </recommendedName>
</protein>
<dbReference type="Proteomes" id="UP001333710">
    <property type="component" value="Chromosome"/>
</dbReference>
<proteinExistence type="inferred from homology"/>
<dbReference type="PROSITE" id="PS50850">
    <property type="entry name" value="MFS"/>
    <property type="match status" value="1"/>
</dbReference>
<dbReference type="GO" id="GO:0005886">
    <property type="term" value="C:plasma membrane"/>
    <property type="evidence" value="ECO:0007669"/>
    <property type="project" value="UniProtKB-SubCell"/>
</dbReference>
<sequence>MDKQSLGKGEFIALFALLMSLTALTIDAMLPALPDITRDLRIENSNNVQLVISLFILGTVFGELLFGAFADAFGRKKTVVAGVAIYLCGTVIAIFATSLWLLLLGRVLQGFGISGSKIGSRALIRDLYKGEQMAQIMSVIMVLFILVPMMAPFLGQLVMLHFGWRAIFVAFLIFALVVVTWFVIRQPETLTLEKRIPLSFSNILNSLKLILRHRRVMSYCLVTGFTFGAMLVYLSTSQAMFEDFYDVVEDFPLYFALLAAGVGASALINSKIVVLYGMHRVSVWALLGIAAGSLLLLLVTWLNQGIPPMPLFLACFMLILFFMGFIFGNINAMSMEWLGGMAGIGNSIVGSLSSLTAVGLAVLVGRFYDGNAYPVALCFFIVALFSLWLLRYARRSPAISL</sequence>
<comment type="caution">
    <text evidence="8">Lacks conserved residue(s) required for the propagation of feature annotation.</text>
</comment>
<accession>A0AA48KR10</accession>
<feature type="transmembrane region" description="Helical" evidence="8">
    <location>
        <begin position="164"/>
        <end position="184"/>
    </location>
</feature>
<feature type="transmembrane region" description="Helical" evidence="8">
    <location>
        <begin position="79"/>
        <end position="101"/>
    </location>
</feature>
<evidence type="ECO:0000256" key="7">
    <source>
        <dbReference type="ARBA" id="ARBA00023136"/>
    </source>
</evidence>
<evidence type="ECO:0000256" key="6">
    <source>
        <dbReference type="ARBA" id="ARBA00022989"/>
    </source>
</evidence>
<dbReference type="KEGG" id="pmaw:MACH26_04900"/>
<evidence type="ECO:0000259" key="9">
    <source>
        <dbReference type="PROSITE" id="PS50850"/>
    </source>
</evidence>
<dbReference type="AlphaFoldDB" id="A0AA48KR10"/>
<evidence type="ECO:0000256" key="2">
    <source>
        <dbReference type="ARBA" id="ARBA00006236"/>
    </source>
</evidence>
<feature type="transmembrane region" description="Helical" evidence="8">
    <location>
        <begin position="283"/>
        <end position="303"/>
    </location>
</feature>
<dbReference type="PANTHER" id="PTHR43124">
    <property type="entry name" value="PURINE EFFLUX PUMP PBUE"/>
    <property type="match status" value="1"/>
</dbReference>
<comment type="subcellular location">
    <subcellularLocation>
        <location evidence="8">Cell inner membrane</location>
        <topology evidence="8">Multi-pass membrane protein</topology>
    </subcellularLocation>
    <subcellularLocation>
        <location evidence="1">Cell membrane</location>
        <topology evidence="1">Multi-pass membrane protein</topology>
    </subcellularLocation>
</comment>
<evidence type="ECO:0000313" key="10">
    <source>
        <dbReference type="EMBL" id="BDX04969.1"/>
    </source>
</evidence>
<keyword evidence="11" id="KW-1185">Reference proteome</keyword>
<keyword evidence="5 8" id="KW-0812">Transmembrane</keyword>
<dbReference type="InterPro" id="IPR050189">
    <property type="entry name" value="MFS_Efflux_Transporters"/>
</dbReference>
<feature type="transmembrane region" description="Helical" evidence="8">
    <location>
        <begin position="12"/>
        <end position="30"/>
    </location>
</feature>
<evidence type="ECO:0000256" key="4">
    <source>
        <dbReference type="ARBA" id="ARBA00022475"/>
    </source>
</evidence>
<gene>
    <name evidence="10" type="ORF">MACH26_04900</name>
</gene>
<evidence type="ECO:0000256" key="3">
    <source>
        <dbReference type="ARBA" id="ARBA00022448"/>
    </source>
</evidence>
<dbReference type="Pfam" id="PF07690">
    <property type="entry name" value="MFS_1"/>
    <property type="match status" value="1"/>
</dbReference>
<keyword evidence="7 8" id="KW-0472">Membrane</keyword>
<feature type="domain" description="Major facilitator superfamily (MFS) profile" evidence="9">
    <location>
        <begin position="11"/>
        <end position="395"/>
    </location>
</feature>
<comment type="similarity">
    <text evidence="2 8">Belongs to the major facilitator superfamily. Bcr/CmlA family.</text>
</comment>
<dbReference type="PANTHER" id="PTHR43124:SF3">
    <property type="entry name" value="CHLORAMPHENICOL EFFLUX PUMP RV0191"/>
    <property type="match status" value="1"/>
</dbReference>
<dbReference type="InterPro" id="IPR011701">
    <property type="entry name" value="MFS"/>
</dbReference>
<feature type="transmembrane region" description="Helical" evidence="8">
    <location>
        <begin position="371"/>
        <end position="390"/>
    </location>
</feature>
<evidence type="ECO:0000313" key="11">
    <source>
        <dbReference type="Proteomes" id="UP001333710"/>
    </source>
</evidence>
<feature type="transmembrane region" description="Helical" evidence="8">
    <location>
        <begin position="136"/>
        <end position="158"/>
    </location>
</feature>
<name>A0AA48KR10_9ALTE</name>
<feature type="transmembrane region" description="Helical" evidence="8">
    <location>
        <begin position="342"/>
        <end position="365"/>
    </location>
</feature>
<keyword evidence="6 8" id="KW-1133">Transmembrane helix</keyword>
<dbReference type="InterPro" id="IPR004812">
    <property type="entry name" value="Efflux_drug-R_Bcr/CmlA"/>
</dbReference>
<dbReference type="InterPro" id="IPR036259">
    <property type="entry name" value="MFS_trans_sf"/>
</dbReference>
<keyword evidence="3 8" id="KW-0813">Transport</keyword>
<feature type="transmembrane region" description="Helical" evidence="8">
    <location>
        <begin position="216"/>
        <end position="234"/>
    </location>
</feature>